<feature type="compositionally biased region" description="Basic and acidic residues" evidence="2">
    <location>
        <begin position="784"/>
        <end position="793"/>
    </location>
</feature>
<evidence type="ECO:0000259" key="3">
    <source>
        <dbReference type="Pfam" id="PF25597"/>
    </source>
</evidence>
<feature type="compositionally biased region" description="Basic and acidic residues" evidence="2">
    <location>
        <begin position="802"/>
        <end position="813"/>
    </location>
</feature>
<dbReference type="PANTHER" id="PTHR11439:SF495">
    <property type="entry name" value="REVERSE TRANSCRIPTASE, RNA-DEPENDENT DNA POLYMERASE-RELATED"/>
    <property type="match status" value="1"/>
</dbReference>
<reference evidence="4" key="1">
    <citation type="journal article" date="2022" name="Int. J. Mol. Sci.">
        <title>Draft Genome of Tanacetum Coccineum: Genomic Comparison of Closely Related Tanacetum-Family Plants.</title>
        <authorList>
            <person name="Yamashiro T."/>
            <person name="Shiraishi A."/>
            <person name="Nakayama K."/>
            <person name="Satake H."/>
        </authorList>
    </citation>
    <scope>NUCLEOTIDE SEQUENCE</scope>
</reference>
<gene>
    <name evidence="4" type="ORF">Tco_0625102</name>
</gene>
<feature type="domain" description="Retroviral polymerase SH3-like" evidence="3">
    <location>
        <begin position="1237"/>
        <end position="1289"/>
    </location>
</feature>
<evidence type="ECO:0000256" key="1">
    <source>
        <dbReference type="SAM" id="Coils"/>
    </source>
</evidence>
<dbReference type="CDD" id="cd09272">
    <property type="entry name" value="RNase_HI_RT_Ty1"/>
    <property type="match status" value="1"/>
</dbReference>
<dbReference type="InterPro" id="IPR057670">
    <property type="entry name" value="SH3_retrovirus"/>
</dbReference>
<protein>
    <recommendedName>
        <fullName evidence="3">Retroviral polymerase SH3-like domain-containing protein</fullName>
    </recommendedName>
</protein>
<dbReference type="EMBL" id="BQNB010008606">
    <property type="protein sequence ID" value="GJS51740.1"/>
    <property type="molecule type" value="Genomic_DNA"/>
</dbReference>
<feature type="compositionally biased region" description="Basic and acidic residues" evidence="2">
    <location>
        <begin position="847"/>
        <end position="863"/>
    </location>
</feature>
<evidence type="ECO:0000313" key="5">
    <source>
        <dbReference type="Proteomes" id="UP001151760"/>
    </source>
</evidence>
<evidence type="ECO:0000256" key="2">
    <source>
        <dbReference type="SAM" id="MobiDB-lite"/>
    </source>
</evidence>
<dbReference type="Pfam" id="PF25597">
    <property type="entry name" value="SH3_retrovirus"/>
    <property type="match status" value="1"/>
</dbReference>
<reference evidence="4" key="2">
    <citation type="submission" date="2022-01" db="EMBL/GenBank/DDBJ databases">
        <authorList>
            <person name="Yamashiro T."/>
            <person name="Shiraishi A."/>
            <person name="Satake H."/>
            <person name="Nakayama K."/>
        </authorList>
    </citation>
    <scope>NUCLEOTIDE SEQUENCE</scope>
</reference>
<dbReference type="PANTHER" id="PTHR11439">
    <property type="entry name" value="GAG-POL-RELATED RETROTRANSPOSON"/>
    <property type="match status" value="1"/>
</dbReference>
<evidence type="ECO:0000313" key="4">
    <source>
        <dbReference type="EMBL" id="GJS51740.1"/>
    </source>
</evidence>
<proteinExistence type="predicted"/>
<feature type="compositionally biased region" description="Acidic residues" evidence="2">
    <location>
        <begin position="871"/>
        <end position="883"/>
    </location>
</feature>
<keyword evidence="5" id="KW-1185">Reference proteome</keyword>
<name>A0ABQ4WFW2_9ASTR</name>
<feature type="coiled-coil region" evidence="1">
    <location>
        <begin position="25"/>
        <end position="52"/>
    </location>
</feature>
<organism evidence="4 5">
    <name type="scientific">Tanacetum coccineum</name>
    <dbReference type="NCBI Taxonomy" id="301880"/>
    <lineage>
        <taxon>Eukaryota</taxon>
        <taxon>Viridiplantae</taxon>
        <taxon>Streptophyta</taxon>
        <taxon>Embryophyta</taxon>
        <taxon>Tracheophyta</taxon>
        <taxon>Spermatophyta</taxon>
        <taxon>Magnoliopsida</taxon>
        <taxon>eudicotyledons</taxon>
        <taxon>Gunneridae</taxon>
        <taxon>Pentapetalae</taxon>
        <taxon>asterids</taxon>
        <taxon>campanulids</taxon>
        <taxon>Asterales</taxon>
        <taxon>Asteraceae</taxon>
        <taxon>Asteroideae</taxon>
        <taxon>Anthemideae</taxon>
        <taxon>Anthemidinae</taxon>
        <taxon>Tanacetum</taxon>
    </lineage>
</organism>
<feature type="region of interest" description="Disordered" evidence="2">
    <location>
        <begin position="780"/>
        <end position="829"/>
    </location>
</feature>
<keyword evidence="1" id="KW-0175">Coiled coil</keyword>
<comment type="caution">
    <text evidence="4">The sequence shown here is derived from an EMBL/GenBank/DDBJ whole genome shotgun (WGS) entry which is preliminary data.</text>
</comment>
<feature type="region of interest" description="Disordered" evidence="2">
    <location>
        <begin position="844"/>
        <end position="917"/>
    </location>
</feature>
<feature type="compositionally biased region" description="Polar residues" evidence="2">
    <location>
        <begin position="814"/>
        <end position="827"/>
    </location>
</feature>
<accession>A0ABQ4WFW2</accession>
<sequence length="1447" mass="163898">MAFLVFNNPPELKTAEKRDVPREEEQVFMDELERLKRQEKEANEEAEALRKKFCNRETENLGLSLVEPTNPEEDDSEIPPLEDIYQNSTNGIFTTNHPMMMGGSLILGDPNSAVQTRSKVNTSSGAHAFVSYILRSLIKTDKVVESSVWVTSSSKSLNEEVGFADEFNGRRSLSILRYYKSKTKPYVSLLVSDKYIARNPEDSWKIYFWQMSEVSGHSKVSSHLSAVKRIFRYLKGKPKLGLWYPRVSSFDLESYSDSDYAGANLDRKSTTGGCQFLGRRLISWQCKKQTIVATSTTEAEYVAAASCCGQVLWIQNQMLDYGFNFMNTKIYIDNESTICIVKNPVYHSKTKHIAIRHHFIRDAYEKKLIQVLKIHTDDNVADLLTKAFDVSRGLIVFRESLRRGTDGTDALLIPTLFILWLDKVSTDSVKLVPLGKVCTAIETLKKNTAKALISLLTTISLSSTMAVLDSCPKHNMVAYLEKTEGNTEFHEIIDFLKRSSIHHALTVSPVVSTTFVEQFWTSAKSKTINNVRHITAKVAGTSVSISEASIRSDLLFDDADGIDSLPNQAIFDAIQLMGSKSTSWDQIPTNIATAVICLTSNQKYNFSKLIFDGKQLVNVPVPLDHFPVNTLTSKVFSFMVKKGKHFSGKVTPLYCFLCWYTTEDVGASDKTIEGINPNLSSSHSKVPLVPQSTGGNLGGFIISDNSLSENLEGKWTLKSVFDLWSIFILAEKGSQETMGAQRKSVSKLGGGKVAKVKTFSPNDPLLIRLWRMRFAQDVGGTRDFSTDRQKDSTDDQNEGTDEQAKGTDDHTQEGRATQTTQPPTSTIFRDDETIAQVLLNMSQAKAVSREKEKGPLPKIDPKDKGKKKIEEEDESESESDGIPEAEKKFKQLASDEEMARKVQEEWEDEEERNRLAEEEATNEALIRNYDDIKARIEADRLLAEKLQEEEREQFTIEERAKFLHDTIAAQRKFLDYNKDQGGGGGGKSYQHYDLENKKLRKYKLCIEKKEDKEEEDGDYLVIYRANGNFRAFNYLMEVLHIFDRQDLFHLYDLIRDQFSEVTLDGFELILWGDLKIMMESSTEGNEQSDFWSGQQDWKIVTWRLYESCGVCILEFEDGIVIHMLVERRYPLSKDLLQRMLDLGLEVERESSVALDLIRHKNWLVHKQTACGKDFSNPFMVDNLPKIVGFSTHLASLVKSWLVQDQTVLALASPKANELTIPEQTTTGKGTSNPFMAVYIYNHKDHLGKFDEKVDDGYLIGYLLVSKAFRVFNTKRQQIEETYHITFDESPDAIKFSKPLVDNINIAENERYPPDEYLHPYEPSQRLEDTSVLNTIPIPNSSISTPSMVTLTPQDRWSQDKHVELVNIIGNPGPGMLTRAMAKELGAASAHECLFVDFISKEEPKKVSKALQHPRWGDAMQDELNKFPKNKVWTLVPAPYGKTIIGSK</sequence>
<dbReference type="Proteomes" id="UP001151760">
    <property type="component" value="Unassembled WGS sequence"/>
</dbReference>